<dbReference type="PROSITE" id="PS50893">
    <property type="entry name" value="ABC_TRANSPORTER_2"/>
    <property type="match status" value="1"/>
</dbReference>
<dbReference type="PANTHER" id="PTHR43297">
    <property type="entry name" value="OLIGOPEPTIDE TRANSPORT ATP-BINDING PROTEIN APPD"/>
    <property type="match status" value="1"/>
</dbReference>
<dbReference type="EMBL" id="QPJM01000018">
    <property type="protein sequence ID" value="RCW79348.1"/>
    <property type="molecule type" value="Genomic_DNA"/>
</dbReference>
<dbReference type="GO" id="GO:0016887">
    <property type="term" value="F:ATP hydrolysis activity"/>
    <property type="evidence" value="ECO:0007669"/>
    <property type="project" value="InterPro"/>
</dbReference>
<comment type="similarity">
    <text evidence="2">Belongs to the ABC transporter superfamily.</text>
</comment>
<dbReference type="InterPro" id="IPR013563">
    <property type="entry name" value="Oligopep_ABC_C"/>
</dbReference>
<feature type="domain" description="ABC transporter" evidence="10">
    <location>
        <begin position="6"/>
        <end position="243"/>
    </location>
</feature>
<keyword evidence="6" id="KW-0547">Nucleotide-binding</keyword>
<keyword evidence="9" id="KW-0472">Membrane</keyword>
<dbReference type="GO" id="GO:0015833">
    <property type="term" value="P:peptide transport"/>
    <property type="evidence" value="ECO:0007669"/>
    <property type="project" value="InterPro"/>
</dbReference>
<dbReference type="SUPFAM" id="SSF52540">
    <property type="entry name" value="P-loop containing nucleoside triphosphate hydrolases"/>
    <property type="match status" value="1"/>
</dbReference>
<keyword evidence="3" id="KW-0813">Transport</keyword>
<comment type="subcellular location">
    <subcellularLocation>
        <location evidence="1">Cell inner membrane</location>
        <topology evidence="1">Peripheral membrane protein</topology>
    </subcellularLocation>
</comment>
<evidence type="ECO:0000256" key="3">
    <source>
        <dbReference type="ARBA" id="ARBA00022448"/>
    </source>
</evidence>
<comment type="caution">
    <text evidence="11">The sequence shown here is derived from an EMBL/GenBank/DDBJ whole genome shotgun (WGS) entry which is preliminary data.</text>
</comment>
<dbReference type="InterPro" id="IPR003439">
    <property type="entry name" value="ABC_transporter-like_ATP-bd"/>
</dbReference>
<dbReference type="GO" id="GO:0005886">
    <property type="term" value="C:plasma membrane"/>
    <property type="evidence" value="ECO:0007669"/>
    <property type="project" value="UniProtKB-SubCell"/>
</dbReference>
<evidence type="ECO:0000256" key="9">
    <source>
        <dbReference type="ARBA" id="ARBA00023136"/>
    </source>
</evidence>
<evidence type="ECO:0000256" key="6">
    <source>
        <dbReference type="ARBA" id="ARBA00022741"/>
    </source>
</evidence>
<evidence type="ECO:0000313" key="11">
    <source>
        <dbReference type="EMBL" id="RCW79348.1"/>
    </source>
</evidence>
<dbReference type="SMART" id="SM00382">
    <property type="entry name" value="AAA"/>
    <property type="match status" value="1"/>
</dbReference>
<evidence type="ECO:0000256" key="4">
    <source>
        <dbReference type="ARBA" id="ARBA00022475"/>
    </source>
</evidence>
<dbReference type="PANTHER" id="PTHR43297:SF14">
    <property type="entry name" value="ATPASE AAA-TYPE CORE DOMAIN-CONTAINING PROTEIN"/>
    <property type="match status" value="1"/>
</dbReference>
<keyword evidence="4" id="KW-1003">Cell membrane</keyword>
<reference evidence="11 12" key="1">
    <citation type="submission" date="2018-07" db="EMBL/GenBank/DDBJ databases">
        <title>Genomic Encyclopedia of Type Strains, Phase III (KMG-III): the genomes of soil and plant-associated and newly described type strains.</title>
        <authorList>
            <person name="Whitman W."/>
        </authorList>
    </citation>
    <scope>NUCLEOTIDE SEQUENCE [LARGE SCALE GENOMIC DNA]</scope>
    <source>
        <strain evidence="11 12">31-25a</strain>
    </source>
</reference>
<dbReference type="Pfam" id="PF00005">
    <property type="entry name" value="ABC_tran"/>
    <property type="match status" value="1"/>
</dbReference>
<keyword evidence="12" id="KW-1185">Reference proteome</keyword>
<dbReference type="RefSeq" id="WP_114432179.1">
    <property type="nucleotide sequence ID" value="NZ_QPJM01000018.1"/>
</dbReference>
<dbReference type="InterPro" id="IPR017871">
    <property type="entry name" value="ABC_transporter-like_CS"/>
</dbReference>
<evidence type="ECO:0000256" key="5">
    <source>
        <dbReference type="ARBA" id="ARBA00022519"/>
    </source>
</evidence>
<dbReference type="InterPro" id="IPR050388">
    <property type="entry name" value="ABC_Ni/Peptide_Import"/>
</dbReference>
<keyword evidence="8" id="KW-1278">Translocase</keyword>
<dbReference type="InterPro" id="IPR003593">
    <property type="entry name" value="AAA+_ATPase"/>
</dbReference>
<dbReference type="GO" id="GO:0005524">
    <property type="term" value="F:ATP binding"/>
    <property type="evidence" value="ECO:0007669"/>
    <property type="project" value="UniProtKB-KW"/>
</dbReference>
<proteinExistence type="inferred from homology"/>
<protein>
    <submittedName>
        <fullName evidence="11">Peptide/nickel transport system ATP-binding protein</fullName>
    </submittedName>
</protein>
<evidence type="ECO:0000256" key="8">
    <source>
        <dbReference type="ARBA" id="ARBA00022967"/>
    </source>
</evidence>
<dbReference type="Proteomes" id="UP000253324">
    <property type="component" value="Unassembled WGS sequence"/>
</dbReference>
<dbReference type="OrthoDB" id="9815712at2"/>
<keyword evidence="7 11" id="KW-0067">ATP-binding</keyword>
<organism evidence="11 12">
    <name type="scientific">Phyllobacterium bourgognense</name>
    <dbReference type="NCBI Taxonomy" id="314236"/>
    <lineage>
        <taxon>Bacteria</taxon>
        <taxon>Pseudomonadati</taxon>
        <taxon>Pseudomonadota</taxon>
        <taxon>Alphaproteobacteria</taxon>
        <taxon>Hyphomicrobiales</taxon>
        <taxon>Phyllobacteriaceae</taxon>
        <taxon>Phyllobacterium</taxon>
    </lineage>
</organism>
<dbReference type="PROSITE" id="PS00211">
    <property type="entry name" value="ABC_TRANSPORTER_1"/>
    <property type="match status" value="1"/>
</dbReference>
<dbReference type="AlphaFoldDB" id="A0A368YIM0"/>
<name>A0A368YIM0_9HYPH</name>
<evidence type="ECO:0000256" key="7">
    <source>
        <dbReference type="ARBA" id="ARBA00022840"/>
    </source>
</evidence>
<evidence type="ECO:0000259" key="10">
    <source>
        <dbReference type="PROSITE" id="PS50893"/>
    </source>
</evidence>
<gene>
    <name evidence="11" type="ORF">C7476_11862</name>
</gene>
<sequence>MTETYLRVRNLCVNYGQTAALHDVSLDLAKGGRLAVIGESGSGKSTLAMAIAGLLPKSARTEGAIEFPGFSHWPKLGKDIGVLFQDPSGSLDPVMKIGDQIAEVVMTHERTGWIAARVRAVELLDRVRIPKALSRLNSYPHEFSGGQKQRIALAAALAGNPSLLVADEPTSALDTVVQRHIVNLLDELVRDSGLTLLFVTHDIALASERADQIAVLYKGRLVEWGSAAKVLGQPEHPYTRALIGTHIALDTPRRKRLAEIDASALQ</sequence>
<evidence type="ECO:0000256" key="1">
    <source>
        <dbReference type="ARBA" id="ARBA00004417"/>
    </source>
</evidence>
<keyword evidence="5" id="KW-0997">Cell inner membrane</keyword>
<evidence type="ECO:0000313" key="12">
    <source>
        <dbReference type="Proteomes" id="UP000253324"/>
    </source>
</evidence>
<dbReference type="InterPro" id="IPR027417">
    <property type="entry name" value="P-loop_NTPase"/>
</dbReference>
<evidence type="ECO:0000256" key="2">
    <source>
        <dbReference type="ARBA" id="ARBA00005417"/>
    </source>
</evidence>
<dbReference type="Pfam" id="PF08352">
    <property type="entry name" value="oligo_HPY"/>
    <property type="match status" value="1"/>
</dbReference>
<accession>A0A368YIM0</accession>
<dbReference type="CDD" id="cd03257">
    <property type="entry name" value="ABC_NikE_OppD_transporters"/>
    <property type="match status" value="1"/>
</dbReference>
<dbReference type="Gene3D" id="3.40.50.300">
    <property type="entry name" value="P-loop containing nucleotide triphosphate hydrolases"/>
    <property type="match status" value="1"/>
</dbReference>